<feature type="non-terminal residue" evidence="1">
    <location>
        <position position="1"/>
    </location>
</feature>
<protein>
    <submittedName>
        <fullName evidence="1">Uncharacterized protein</fullName>
    </submittedName>
</protein>
<sequence length="35" mass="3907">GYDLPPKRGDGRAELTAFERGIPKSRVIRIIRPDG</sequence>
<name>X1JE72_9ZZZZ</name>
<proteinExistence type="predicted"/>
<evidence type="ECO:0000313" key="1">
    <source>
        <dbReference type="EMBL" id="GAH79825.1"/>
    </source>
</evidence>
<gene>
    <name evidence="1" type="ORF">S03H2_59126</name>
</gene>
<dbReference type="AlphaFoldDB" id="X1JE72"/>
<organism evidence="1">
    <name type="scientific">marine sediment metagenome</name>
    <dbReference type="NCBI Taxonomy" id="412755"/>
    <lineage>
        <taxon>unclassified sequences</taxon>
        <taxon>metagenomes</taxon>
        <taxon>ecological metagenomes</taxon>
    </lineage>
</organism>
<comment type="caution">
    <text evidence="1">The sequence shown here is derived from an EMBL/GenBank/DDBJ whole genome shotgun (WGS) entry which is preliminary data.</text>
</comment>
<dbReference type="EMBL" id="BARU01038002">
    <property type="protein sequence ID" value="GAH79825.1"/>
    <property type="molecule type" value="Genomic_DNA"/>
</dbReference>
<accession>X1JE72</accession>
<reference evidence="1" key="1">
    <citation type="journal article" date="2014" name="Front. Microbiol.">
        <title>High frequency of phylogenetically diverse reductive dehalogenase-homologous genes in deep subseafloor sedimentary metagenomes.</title>
        <authorList>
            <person name="Kawai M."/>
            <person name="Futagami T."/>
            <person name="Toyoda A."/>
            <person name="Takaki Y."/>
            <person name="Nishi S."/>
            <person name="Hori S."/>
            <person name="Arai W."/>
            <person name="Tsubouchi T."/>
            <person name="Morono Y."/>
            <person name="Uchiyama I."/>
            <person name="Ito T."/>
            <person name="Fujiyama A."/>
            <person name="Inagaki F."/>
            <person name="Takami H."/>
        </authorList>
    </citation>
    <scope>NUCLEOTIDE SEQUENCE</scope>
    <source>
        <strain evidence="1">Expedition CK06-06</strain>
    </source>
</reference>